<keyword evidence="2" id="KW-0472">Membrane</keyword>
<dbReference type="PANTHER" id="PTHR47406:SF2">
    <property type="entry name" value="ALPHA GLUCURONIDASE N-TERMINAL DOMAIN-CONTAINING PROTEIN"/>
    <property type="match status" value="1"/>
</dbReference>
<dbReference type="OrthoDB" id="1099022at2"/>
<keyword evidence="1" id="KW-0378">Hydrolase</keyword>
<dbReference type="GO" id="GO:0046559">
    <property type="term" value="F:alpha-glucuronidase activity"/>
    <property type="evidence" value="ECO:0007669"/>
    <property type="project" value="InterPro"/>
</dbReference>
<feature type="transmembrane region" description="Helical" evidence="2">
    <location>
        <begin position="12"/>
        <end position="28"/>
    </location>
</feature>
<dbReference type="RefSeq" id="WP_157302874.1">
    <property type="nucleotide sequence ID" value="NZ_BAAAZB010000021.1"/>
</dbReference>
<dbReference type="InterPro" id="IPR032287">
    <property type="entry name" value="DUF4838"/>
</dbReference>
<gene>
    <name evidence="4" type="ORF">GO495_25920</name>
</gene>
<dbReference type="Pfam" id="PF03648">
    <property type="entry name" value="Glyco_hydro_67N"/>
    <property type="match status" value="1"/>
</dbReference>
<dbReference type="PANTHER" id="PTHR47406">
    <property type="entry name" value="COAGULATION FACTOR 5/8 TYPE, C-TERMINAL"/>
    <property type="match status" value="1"/>
</dbReference>
<feature type="domain" description="Alpha glucuronidase N-terminal" evidence="3">
    <location>
        <begin position="47"/>
        <end position="137"/>
    </location>
</feature>
<organism evidence="4 5">
    <name type="scientific">Chitinophaga oryziterrae</name>
    <dbReference type="NCBI Taxonomy" id="1031224"/>
    <lineage>
        <taxon>Bacteria</taxon>
        <taxon>Pseudomonadati</taxon>
        <taxon>Bacteroidota</taxon>
        <taxon>Chitinophagia</taxon>
        <taxon>Chitinophagales</taxon>
        <taxon>Chitinophagaceae</taxon>
        <taxon>Chitinophaga</taxon>
    </lineage>
</organism>
<dbReference type="AlphaFoldDB" id="A0A6N8JIF8"/>
<dbReference type="EMBL" id="WRXO01000010">
    <property type="protein sequence ID" value="MVT44058.1"/>
    <property type="molecule type" value="Genomic_DNA"/>
</dbReference>
<dbReference type="PROSITE" id="PS51257">
    <property type="entry name" value="PROKAR_LIPOPROTEIN"/>
    <property type="match status" value="1"/>
</dbReference>
<protein>
    <submittedName>
        <fullName evidence="4">DUF4838 domain-containing protein</fullName>
    </submittedName>
</protein>
<keyword evidence="2" id="KW-0812">Transmembrane</keyword>
<name>A0A6N8JIF8_9BACT</name>
<dbReference type="Proteomes" id="UP000468388">
    <property type="component" value="Unassembled WGS sequence"/>
</dbReference>
<accession>A0A6N8JIF8</accession>
<reference evidence="4 5" key="1">
    <citation type="submission" date="2019-12" db="EMBL/GenBank/DDBJ databases">
        <title>The draft genomic sequence of strain Chitinophaga oryziterrae JCM 16595.</title>
        <authorList>
            <person name="Zhang X."/>
        </authorList>
    </citation>
    <scope>NUCLEOTIDE SEQUENCE [LARGE SCALE GENOMIC DNA]</scope>
    <source>
        <strain evidence="4 5">JCM 16595</strain>
    </source>
</reference>
<dbReference type="GO" id="GO:0045493">
    <property type="term" value="P:xylan catabolic process"/>
    <property type="evidence" value="ECO:0007669"/>
    <property type="project" value="InterPro"/>
</dbReference>
<comment type="caution">
    <text evidence="4">The sequence shown here is derived from an EMBL/GenBank/DDBJ whole genome shotgun (WGS) entry which is preliminary data.</text>
</comment>
<sequence>MLRPKLNISRLLLLRMAMIIVCYAITISCNGQHKKLVLVDNGKSDYKIIIPANASEIEKKAGNELQKYLQQIGGVKLPVSGDQAPPGGNEILIGKTNRTNGVNYNQLADDGLLIQTDKHNLILTGGNRKGVLYSVYTFLEDYLGCRKYTSTVSYIPNLTKIEIPSNIHEQEIPSFQYRSVLSTDALDNDYADWHKINYFFEGWGFSAHSFKTLLPPDKYFKDHPEYFALYKGKRVPDAPCLSNPDILQIMVDNLRHEMSTRTPRKYWSVSQNDNGIYCGCDLCTKVYNEEKTQQGTIIRFVNKVADQFPDKIISTLAYQYSVRPPHITRPNKNVLIILATIDAPRNKPIGTDAPVATYRQYITDWGNICNKDQLFIWDYMVQFTGAWAPYPNLYSMQPNIQFFQDNNAGSVLEQGIWDMESEFSGLRSYIACKLLWDSKLNFDDLLDDFLTGYYGKNAAGPIRSYIDAIQAELVAHNRLEMRAHTQPSTAAASYLSLDNIRKYLDIMEPAVKKSKGTAYYDRVLKVILPLHFAQLDITKNTLLGNNIKTAANAASVNTSDAATKEDLDNFVDECNKLGIKYLSEDKKSVADYYTNYKIQLGN</sequence>
<dbReference type="Gene3D" id="3.30.379.10">
    <property type="entry name" value="Chitobiase/beta-hexosaminidase domain 2-like"/>
    <property type="match status" value="1"/>
</dbReference>
<evidence type="ECO:0000256" key="1">
    <source>
        <dbReference type="ARBA" id="ARBA00022801"/>
    </source>
</evidence>
<keyword evidence="5" id="KW-1185">Reference proteome</keyword>
<evidence type="ECO:0000313" key="5">
    <source>
        <dbReference type="Proteomes" id="UP000468388"/>
    </source>
</evidence>
<keyword evidence="2" id="KW-1133">Transmembrane helix</keyword>
<evidence type="ECO:0000256" key="2">
    <source>
        <dbReference type="SAM" id="Phobius"/>
    </source>
</evidence>
<dbReference type="InterPro" id="IPR029018">
    <property type="entry name" value="Hex-like_dom2"/>
</dbReference>
<proteinExistence type="predicted"/>
<evidence type="ECO:0000259" key="3">
    <source>
        <dbReference type="Pfam" id="PF03648"/>
    </source>
</evidence>
<dbReference type="Pfam" id="PF16126">
    <property type="entry name" value="DUF4838"/>
    <property type="match status" value="1"/>
</dbReference>
<evidence type="ECO:0000313" key="4">
    <source>
        <dbReference type="EMBL" id="MVT44058.1"/>
    </source>
</evidence>
<dbReference type="InterPro" id="IPR005154">
    <property type="entry name" value="Glyco_hydro_67_aGlcAse_N"/>
</dbReference>
<dbReference type="SUPFAM" id="SSF55545">
    <property type="entry name" value="beta-N-acetylhexosaminidase-like domain"/>
    <property type="match status" value="1"/>
</dbReference>